<feature type="domain" description="Glycosyl hydrolase family 92 N-terminal" evidence="3">
    <location>
        <begin position="91"/>
        <end position="337"/>
    </location>
</feature>
<dbReference type="GO" id="GO:0005829">
    <property type="term" value="C:cytosol"/>
    <property type="evidence" value="ECO:0007669"/>
    <property type="project" value="TreeGrafter"/>
</dbReference>
<dbReference type="Pfam" id="PF07971">
    <property type="entry name" value="Glyco_hydro_92"/>
    <property type="match status" value="1"/>
</dbReference>
<dbReference type="InterPro" id="IPR041371">
    <property type="entry name" value="GH92_N"/>
</dbReference>
<keyword evidence="5" id="KW-1185">Reference proteome</keyword>
<dbReference type="GO" id="GO:0005634">
    <property type="term" value="C:nucleus"/>
    <property type="evidence" value="ECO:0007669"/>
    <property type="project" value="TreeGrafter"/>
</dbReference>
<evidence type="ECO:0000313" key="5">
    <source>
        <dbReference type="Proteomes" id="UP000262825"/>
    </source>
</evidence>
<accession>A0A376B1T9</accession>
<dbReference type="GO" id="GO:0000224">
    <property type="term" value="F:peptide-N4-(N-acetyl-beta-glucosaminyl)asparagine amidase activity"/>
    <property type="evidence" value="ECO:0007669"/>
    <property type="project" value="TreeGrafter"/>
</dbReference>
<sequence>MKLLNAQEQVAFENYENYENYILGIQEAENNQENNYSQVLNEHIREKEKTDIEQDDEIISTQRTNSLKRYPPKRKYIQSLDVNKKYPYLNYIDVFYGVENGGHMFPGVTLPFGMCKIGVDIQSQNGDSYSGYASKGQVLGVSMLHESGTGGSPTYGVVSQLGLTVKNLPFAINDHVPRSDFVDVSRRLGDLSHLGYYKLHLDNNVDMEFSAGYKSGIIQYTFPTESDNYIFVNVTHHLHSFGRPWWTQNFRGGYLKVNDDLKSYQGSVTISGGWSSSKAWKIYFYGEFSIPATNFIQVNGKRKYSKLRFNWTTSKNRNMGVFFQFDQAQITSHIGISFYNVDEAKKNIASDFGGSTSTKFDLDYAVRKVWQEWDNQVFSKFQDIDYTVENENVLEKFFTSIYGSQFMPTNKSGKESPFYPKSNEPYYDDWFTLWDTFRCLHPMINILDQKRASDLIRSLVNIWKFEGYMPDGRSAHRSGRTQGGSNSDIVLADAFIKDIPNVNWTEAFEAMKTNADVPPPYIKDPIAPDSTNQFGRGALNDWLKYGYITRNYSRSVTRTMEYAYNDFALYVVANGLGYDELASKYLDRSANWQKIWNFDATAEGKNYSGFIQPRDANGEFNYKKYDPLSCNGCYWRDDEYEGKPIEYGWAVPHDIQTLLEFIGSKETFIERLDDMFALYGTAIADIGNEPSFLTPYLYNFVNFNDRTSETIDYIVNNKFKLGINGLPGNSDAGAMQSWLWFALIGIYPVAGTNVYLLGTPQLRHWVLQTDDGVNTTFHTDCLYDEDDGERNIYIKSVKLNGEALTKNWVTHQELFCSDCSLYFEMSNEPTNWDADGETPPSRGNIDENLFFSQGS</sequence>
<gene>
    <name evidence="4" type="ORF">SCODWIG_00382</name>
</gene>
<evidence type="ECO:0000259" key="3">
    <source>
        <dbReference type="Pfam" id="PF17678"/>
    </source>
</evidence>
<dbReference type="PANTHER" id="PTHR12143:SF38">
    <property type="entry name" value="ALPHA-1,2-MANNOSIDASE FAMILY PROTEIN (AFU_ORTHOLOGUE AFUA_5G10520)"/>
    <property type="match status" value="1"/>
</dbReference>
<evidence type="ECO:0000259" key="2">
    <source>
        <dbReference type="Pfam" id="PF07971"/>
    </source>
</evidence>
<dbReference type="GO" id="GO:0005975">
    <property type="term" value="P:carbohydrate metabolic process"/>
    <property type="evidence" value="ECO:0007669"/>
    <property type="project" value="InterPro"/>
</dbReference>
<evidence type="ECO:0000256" key="1">
    <source>
        <dbReference type="SAM" id="MobiDB-lite"/>
    </source>
</evidence>
<dbReference type="PANTHER" id="PTHR12143">
    <property type="entry name" value="PEPTIDE N-GLYCANASE PNGASE -RELATED"/>
    <property type="match status" value="1"/>
</dbReference>
<dbReference type="InterPro" id="IPR008928">
    <property type="entry name" value="6-hairpin_glycosidase_sf"/>
</dbReference>
<dbReference type="SUPFAM" id="SSF48208">
    <property type="entry name" value="Six-hairpin glycosidases"/>
    <property type="match status" value="1"/>
</dbReference>
<dbReference type="Proteomes" id="UP000262825">
    <property type="component" value="Unassembled WGS sequence"/>
</dbReference>
<organism evidence="4 5">
    <name type="scientific">Saccharomycodes ludwigii</name>
    <dbReference type="NCBI Taxonomy" id="36035"/>
    <lineage>
        <taxon>Eukaryota</taxon>
        <taxon>Fungi</taxon>
        <taxon>Dikarya</taxon>
        <taxon>Ascomycota</taxon>
        <taxon>Saccharomycotina</taxon>
        <taxon>Saccharomycetes</taxon>
        <taxon>Saccharomycodales</taxon>
        <taxon>Saccharomycodaceae</taxon>
        <taxon>Saccharomycodes</taxon>
    </lineage>
</organism>
<dbReference type="GO" id="GO:0006516">
    <property type="term" value="P:glycoprotein catabolic process"/>
    <property type="evidence" value="ECO:0007669"/>
    <property type="project" value="TreeGrafter"/>
</dbReference>
<dbReference type="AlphaFoldDB" id="A0A376B1T9"/>
<dbReference type="FunFam" id="1.20.1610.10:FF:000003">
    <property type="entry name" value="Glycoside hydrolase family 92 protein"/>
    <property type="match status" value="1"/>
</dbReference>
<dbReference type="EMBL" id="UFAJ01000030">
    <property type="protein sequence ID" value="SSD58621.1"/>
    <property type="molecule type" value="Genomic_DNA"/>
</dbReference>
<dbReference type="Gene3D" id="3.30.2080.10">
    <property type="entry name" value="GH92 mannosidase domain"/>
    <property type="match status" value="1"/>
</dbReference>
<dbReference type="GO" id="GO:0030246">
    <property type="term" value="F:carbohydrate binding"/>
    <property type="evidence" value="ECO:0007669"/>
    <property type="project" value="InterPro"/>
</dbReference>
<dbReference type="Gene3D" id="2.70.98.10">
    <property type="match status" value="1"/>
</dbReference>
<dbReference type="Pfam" id="PF17678">
    <property type="entry name" value="Glyco_hydro_92N"/>
    <property type="match status" value="1"/>
</dbReference>
<dbReference type="InterPro" id="IPR050883">
    <property type="entry name" value="PNGase"/>
</dbReference>
<dbReference type="Gene3D" id="1.20.1050.60">
    <property type="entry name" value="alpha-1,2-mannosidase"/>
    <property type="match status" value="1"/>
</dbReference>
<dbReference type="VEuPathDB" id="FungiDB:SCODWIG_00382"/>
<dbReference type="InterPro" id="IPR005887">
    <property type="entry name" value="GH92_a_mannosidase_put"/>
</dbReference>
<name>A0A376B1T9_9ASCO</name>
<dbReference type="FunFam" id="1.20.1050.60:FF:000002">
    <property type="entry name" value="Glycosyl hydrolase family 92"/>
    <property type="match status" value="1"/>
</dbReference>
<reference evidence="5" key="1">
    <citation type="submission" date="2018-06" db="EMBL/GenBank/DDBJ databases">
        <authorList>
            <person name="Guldener U."/>
        </authorList>
    </citation>
    <scope>NUCLEOTIDE SEQUENCE [LARGE SCALE GENOMIC DNA]</scope>
    <source>
        <strain evidence="5">UTAD17</strain>
    </source>
</reference>
<evidence type="ECO:0000313" key="4">
    <source>
        <dbReference type="EMBL" id="SSD58621.1"/>
    </source>
</evidence>
<feature type="domain" description="Glycosyl hydrolase family 92" evidence="2">
    <location>
        <begin position="344"/>
        <end position="826"/>
    </location>
</feature>
<proteinExistence type="predicted"/>
<dbReference type="InterPro" id="IPR012939">
    <property type="entry name" value="Glyco_hydro_92"/>
</dbReference>
<dbReference type="InterPro" id="IPR014718">
    <property type="entry name" value="GH-type_carb-bd"/>
</dbReference>
<feature type="region of interest" description="Disordered" evidence="1">
    <location>
        <begin position="830"/>
        <end position="855"/>
    </location>
</feature>
<dbReference type="NCBIfam" id="TIGR01180">
    <property type="entry name" value="aman2_put"/>
    <property type="match status" value="1"/>
</dbReference>
<protein>
    <submittedName>
        <fullName evidence="4">Related to putative alpha-1,2-mannosidase</fullName>
    </submittedName>
</protein>
<dbReference type="Gene3D" id="1.20.1610.10">
    <property type="entry name" value="alpha-1,2-mannosidases domains"/>
    <property type="match status" value="1"/>
</dbReference>